<dbReference type="InterPro" id="IPR051289">
    <property type="entry name" value="LAGLIDADG_Endonuclease"/>
</dbReference>
<dbReference type="InterPro" id="IPR027434">
    <property type="entry name" value="Homing_endonucl"/>
</dbReference>
<organism evidence="3">
    <name type="scientific">Ophiognomonia clavigignenti-juglandacearum</name>
    <dbReference type="NCBI Taxonomy" id="218668"/>
    <lineage>
        <taxon>Eukaryota</taxon>
        <taxon>Fungi</taxon>
        <taxon>Dikarya</taxon>
        <taxon>Ascomycota</taxon>
        <taxon>Pezizomycotina</taxon>
        <taxon>Sordariomycetes</taxon>
        <taxon>Sordariomycetidae</taxon>
        <taxon>Diaporthales</taxon>
        <taxon>Gnomoniaceae</taxon>
        <taxon>Ophiognomonia</taxon>
    </lineage>
</organism>
<dbReference type="EMBL" id="KY575058">
    <property type="protein sequence ID" value="ATI20586.1"/>
    <property type="molecule type" value="Genomic_DNA"/>
</dbReference>
<evidence type="ECO:0000313" key="3">
    <source>
        <dbReference type="EMBL" id="ATI20586.1"/>
    </source>
</evidence>
<dbReference type="InterPro" id="IPR004860">
    <property type="entry name" value="LAGLIDADG_dom"/>
</dbReference>
<feature type="domain" description="Homing endonuclease LAGLIDADG" evidence="2">
    <location>
        <begin position="56"/>
        <end position="145"/>
    </location>
</feature>
<keyword evidence="3" id="KW-0255">Endonuclease</keyword>
<dbReference type="GO" id="GO:0005739">
    <property type="term" value="C:mitochondrion"/>
    <property type="evidence" value="ECO:0007669"/>
    <property type="project" value="UniProtKB-ARBA"/>
</dbReference>
<dbReference type="Pfam" id="PF00961">
    <property type="entry name" value="LAGLIDADG_1"/>
    <property type="match status" value="1"/>
</dbReference>
<keyword evidence="3" id="KW-0378">Hydrolase</keyword>
<keyword evidence="3" id="KW-0496">Mitochondrion</keyword>
<proteinExistence type="predicted"/>
<dbReference type="PANTHER" id="PTHR36181">
    <property type="entry name" value="INTRON-ENCODED ENDONUCLEASE AI3-RELATED"/>
    <property type="match status" value="1"/>
</dbReference>
<sequence length="261" mass="29490">MFHSSSRKQMVSHGGVGAPGDEGEGKVKVTRKLDKFLLANGTEMVLSKEFIEWFRGFTDAEGCFMLSRNSKSSFKFTFTIGLHKDDIAVLKFIQDTLGGIGKINEYSTKAFYIIAAKKDINVIQDIFSNYPLNSSKHLNFSDFHRAFNIYTTFDDKGEDSLSTSDKGPATREELFELIETIAGGINNKRTNYIMPKDHLINITPYWMLGFIEGEGSFSVEKLKFSLRFDLTQASRELVFPPLGGINKKKNFFFSSSPPFFL</sequence>
<keyword evidence="3" id="KW-0540">Nuclease</keyword>
<accession>A0A2C9DSE3</accession>
<geneLocation type="mitochondrion" evidence="3"/>
<gene>
    <name evidence="3" type="primary">orf261</name>
</gene>
<evidence type="ECO:0000256" key="1">
    <source>
        <dbReference type="SAM" id="MobiDB-lite"/>
    </source>
</evidence>
<name>A0A2C9DSE3_9PEZI</name>
<dbReference type="PANTHER" id="PTHR36181:SF4">
    <property type="entry name" value="LAGLIDADG ENDONUCLEASE"/>
    <property type="match status" value="1"/>
</dbReference>
<dbReference type="SUPFAM" id="SSF55608">
    <property type="entry name" value="Homing endonucleases"/>
    <property type="match status" value="2"/>
</dbReference>
<reference evidence="3" key="1">
    <citation type="submission" date="2017-02" db="EMBL/GenBank/DDBJ databases">
        <title>Fungal Comparative Genomics of Melanconis species and Ophiognomonia clavigignenti-juglandacearum at Different Phylogenetic Distances.</title>
        <authorList>
            <person name="Demers J.E."/>
            <person name="Castlebury L.A."/>
        </authorList>
    </citation>
    <scope>NUCLEOTIDE SEQUENCE</scope>
    <source>
        <strain evidence="3">ATCC36624</strain>
    </source>
</reference>
<dbReference type="Gene3D" id="3.10.28.10">
    <property type="entry name" value="Homing endonucleases"/>
    <property type="match status" value="2"/>
</dbReference>
<dbReference type="AlphaFoldDB" id="A0A2C9DSE3"/>
<dbReference type="GO" id="GO:0004519">
    <property type="term" value="F:endonuclease activity"/>
    <property type="evidence" value="ECO:0007669"/>
    <property type="project" value="UniProtKB-KW"/>
</dbReference>
<protein>
    <submittedName>
        <fullName evidence="3">LAGLIDADG endonuclease</fullName>
    </submittedName>
</protein>
<evidence type="ECO:0000259" key="2">
    <source>
        <dbReference type="Pfam" id="PF00961"/>
    </source>
</evidence>
<feature type="region of interest" description="Disordered" evidence="1">
    <location>
        <begin position="1"/>
        <end position="23"/>
    </location>
</feature>